<dbReference type="RefSeq" id="WP_203931531.1">
    <property type="nucleotide sequence ID" value="NZ_BOPH01000088.1"/>
</dbReference>
<reference evidence="1" key="1">
    <citation type="submission" date="2021-01" db="EMBL/GenBank/DDBJ databases">
        <title>Whole genome shotgun sequence of Virgisporangium ochraceum NBRC 16418.</title>
        <authorList>
            <person name="Komaki H."/>
            <person name="Tamura T."/>
        </authorList>
    </citation>
    <scope>NUCLEOTIDE SEQUENCE</scope>
    <source>
        <strain evidence="1">NBRC 16418</strain>
    </source>
</reference>
<evidence type="ECO:0000313" key="1">
    <source>
        <dbReference type="EMBL" id="GIJ71689.1"/>
    </source>
</evidence>
<name>A0A8J3ZWK1_9ACTN</name>
<comment type="caution">
    <text evidence="1">The sequence shown here is derived from an EMBL/GenBank/DDBJ whole genome shotgun (WGS) entry which is preliminary data.</text>
</comment>
<proteinExistence type="predicted"/>
<sequence length="169" mass="18416">MAVPSVPQLTRDQRIRAAELARAVVARVDPVQAETLEEDLVDYVRDPDLVLRPPLERDHRGGFDLAEIGSGLATFVLPVAIAAIEYLAGAAVEAVQQETRPRLIAWLRRLFHRGTPAAVPARLSPEQIDDVWQKVYENALALTGKDRKARTLANAVKGSLQPSSAGGRP</sequence>
<dbReference type="Proteomes" id="UP000635606">
    <property type="component" value="Unassembled WGS sequence"/>
</dbReference>
<keyword evidence="2" id="KW-1185">Reference proteome</keyword>
<accession>A0A8J3ZWK1</accession>
<evidence type="ECO:0000313" key="2">
    <source>
        <dbReference type="Proteomes" id="UP000635606"/>
    </source>
</evidence>
<dbReference type="AlphaFoldDB" id="A0A8J3ZWK1"/>
<gene>
    <name evidence="1" type="ORF">Voc01_066060</name>
</gene>
<protein>
    <submittedName>
        <fullName evidence="1">Uncharacterized protein</fullName>
    </submittedName>
</protein>
<organism evidence="1 2">
    <name type="scientific">Virgisporangium ochraceum</name>
    <dbReference type="NCBI Taxonomy" id="65505"/>
    <lineage>
        <taxon>Bacteria</taxon>
        <taxon>Bacillati</taxon>
        <taxon>Actinomycetota</taxon>
        <taxon>Actinomycetes</taxon>
        <taxon>Micromonosporales</taxon>
        <taxon>Micromonosporaceae</taxon>
        <taxon>Virgisporangium</taxon>
    </lineage>
</organism>
<dbReference type="EMBL" id="BOPH01000088">
    <property type="protein sequence ID" value="GIJ71689.1"/>
    <property type="molecule type" value="Genomic_DNA"/>
</dbReference>